<evidence type="ECO:0000256" key="5">
    <source>
        <dbReference type="ARBA" id="ARBA00022723"/>
    </source>
</evidence>
<dbReference type="EMBL" id="JAPFFF010000018">
    <property type="protein sequence ID" value="KAK8860435.1"/>
    <property type="molecule type" value="Genomic_DNA"/>
</dbReference>
<dbReference type="InterPro" id="IPR007238">
    <property type="entry name" value="DNA_primase_lsu_euk/arc"/>
</dbReference>
<protein>
    <recommendedName>
        <fullName evidence="8">DNA primase large subunit C-terminal domain-containing protein</fullName>
    </recommendedName>
</protein>
<dbReference type="PANTHER" id="PTHR10537">
    <property type="entry name" value="DNA PRIMASE LARGE SUBUNIT"/>
    <property type="match status" value="1"/>
</dbReference>
<keyword evidence="3" id="KW-0639">Primosome</keyword>
<evidence type="ECO:0000256" key="1">
    <source>
        <dbReference type="ARBA" id="ARBA00001966"/>
    </source>
</evidence>
<dbReference type="Gene3D" id="1.20.930.80">
    <property type="match status" value="1"/>
</dbReference>
<accession>A0ABR2ICZ2</accession>
<proteinExistence type="predicted"/>
<keyword evidence="5" id="KW-0479">Metal-binding</keyword>
<keyword evidence="4" id="KW-0235">DNA replication</keyword>
<keyword evidence="10" id="KW-1185">Reference proteome</keyword>
<evidence type="ECO:0000256" key="2">
    <source>
        <dbReference type="ARBA" id="ARBA00022485"/>
    </source>
</evidence>
<dbReference type="PANTHER" id="PTHR10537:SF3">
    <property type="entry name" value="DNA PRIMASE LARGE SUBUNIT"/>
    <property type="match status" value="1"/>
</dbReference>
<keyword evidence="7" id="KW-0411">Iron-sulfur</keyword>
<keyword evidence="2" id="KW-0004">4Fe-4S</keyword>
<keyword evidence="6" id="KW-0408">Iron</keyword>
<evidence type="ECO:0000313" key="10">
    <source>
        <dbReference type="Proteomes" id="UP001470230"/>
    </source>
</evidence>
<feature type="domain" description="DNA primase large subunit C-terminal" evidence="8">
    <location>
        <begin position="262"/>
        <end position="440"/>
    </location>
</feature>
<evidence type="ECO:0000256" key="3">
    <source>
        <dbReference type="ARBA" id="ARBA00022515"/>
    </source>
</evidence>
<sequence>MRAVGNVTKDNRTNSTSFYLPIYEKVPEFEISIDEIVTFAWIRYRFHEELKSLTEAAEISDEHKKVQPLFTKYNLLYSNILSSNHRNGNVVPDTILDNYKPIEIDVNEFFSLLIISLKNEDYQKSFIQGEAAIFRHRLTSYASIKLSDIPNQIRDMAKIDFDSYLQGDSFKIPFELIFPYIDVTRCKLKDGYVTLSFKDMISIFVSSYKMYLEKKFAVLKKQNIHETEFFKVITQMFDEQNGAFMPKERTNWNIVTLDDVDNIAHRSFPPCMYNMYMKLKTSHKLFYTGRLQLGLFLKGIGLSLNDSLKLWRDEFSKFGITLDQFDRQYAYNIRYNYGKEGSCRNFSPYSCLGMIRMPAPAIGQTHGCPFMQMKKEDCKLILKRMFNDSKKKHGVASDDRCEAIAEKGQKHAQIACAQLFNELHDRPYEEPAIRHPCEYFSASEEQFKEKESSK</sequence>
<evidence type="ECO:0000256" key="7">
    <source>
        <dbReference type="ARBA" id="ARBA00023014"/>
    </source>
</evidence>
<dbReference type="Proteomes" id="UP001470230">
    <property type="component" value="Unassembled WGS sequence"/>
</dbReference>
<organism evidence="9 10">
    <name type="scientific">Tritrichomonas musculus</name>
    <dbReference type="NCBI Taxonomy" id="1915356"/>
    <lineage>
        <taxon>Eukaryota</taxon>
        <taxon>Metamonada</taxon>
        <taxon>Parabasalia</taxon>
        <taxon>Tritrichomonadida</taxon>
        <taxon>Tritrichomonadidae</taxon>
        <taxon>Tritrichomonas</taxon>
    </lineage>
</organism>
<comment type="caution">
    <text evidence="9">The sequence shown here is derived from an EMBL/GenBank/DDBJ whole genome shotgun (WGS) entry which is preliminary data.</text>
</comment>
<evidence type="ECO:0000259" key="8">
    <source>
        <dbReference type="Pfam" id="PF04104"/>
    </source>
</evidence>
<evidence type="ECO:0000256" key="4">
    <source>
        <dbReference type="ARBA" id="ARBA00022705"/>
    </source>
</evidence>
<evidence type="ECO:0000256" key="6">
    <source>
        <dbReference type="ARBA" id="ARBA00023004"/>
    </source>
</evidence>
<comment type="cofactor">
    <cofactor evidence="1">
        <name>[4Fe-4S] cluster</name>
        <dbReference type="ChEBI" id="CHEBI:49883"/>
    </cofactor>
</comment>
<reference evidence="9 10" key="1">
    <citation type="submission" date="2024-04" db="EMBL/GenBank/DDBJ databases">
        <title>Tritrichomonas musculus Genome.</title>
        <authorList>
            <person name="Alves-Ferreira E."/>
            <person name="Grigg M."/>
            <person name="Lorenzi H."/>
            <person name="Galac M."/>
        </authorList>
    </citation>
    <scope>NUCLEOTIDE SEQUENCE [LARGE SCALE GENOMIC DNA]</scope>
    <source>
        <strain evidence="9 10">EAF2021</strain>
    </source>
</reference>
<name>A0ABR2ICZ2_9EUKA</name>
<dbReference type="SUPFAM" id="SSF140914">
    <property type="entry name" value="PriB N-terminal domain-like"/>
    <property type="match status" value="1"/>
</dbReference>
<dbReference type="Pfam" id="PF26466">
    <property type="entry name" value="DNA_primase_lrg_N"/>
    <property type="match status" value="1"/>
</dbReference>
<dbReference type="InterPro" id="IPR058560">
    <property type="entry name" value="DNA_primase_C"/>
</dbReference>
<gene>
    <name evidence="9" type="ORF">M9Y10_012100</name>
</gene>
<dbReference type="Pfam" id="PF04104">
    <property type="entry name" value="DNA_primase_lrg"/>
    <property type="match status" value="1"/>
</dbReference>
<evidence type="ECO:0000313" key="9">
    <source>
        <dbReference type="EMBL" id="KAK8860435.1"/>
    </source>
</evidence>